<sequence>MHVERWQCIILVAGGVLPIERSGCLLCLEADLEPRTPNSTSLSNVPALSEVEHPSITAKQQVPSTPTRNLNCKQ</sequence>
<evidence type="ECO:0000313" key="3">
    <source>
        <dbReference type="Proteomes" id="UP000606786"/>
    </source>
</evidence>
<proteinExistence type="predicted"/>
<reference evidence="2" key="1">
    <citation type="submission" date="2020-11" db="EMBL/GenBank/DDBJ databases">
        <authorList>
            <person name="Whitehead M."/>
        </authorList>
    </citation>
    <scope>NUCLEOTIDE SEQUENCE</scope>
    <source>
        <strain evidence="2">EGII</strain>
    </source>
</reference>
<organism evidence="2 3">
    <name type="scientific">Ceratitis capitata</name>
    <name type="common">Mediterranean fruit fly</name>
    <name type="synonym">Tephritis capitata</name>
    <dbReference type="NCBI Taxonomy" id="7213"/>
    <lineage>
        <taxon>Eukaryota</taxon>
        <taxon>Metazoa</taxon>
        <taxon>Ecdysozoa</taxon>
        <taxon>Arthropoda</taxon>
        <taxon>Hexapoda</taxon>
        <taxon>Insecta</taxon>
        <taxon>Pterygota</taxon>
        <taxon>Neoptera</taxon>
        <taxon>Endopterygota</taxon>
        <taxon>Diptera</taxon>
        <taxon>Brachycera</taxon>
        <taxon>Muscomorpha</taxon>
        <taxon>Tephritoidea</taxon>
        <taxon>Tephritidae</taxon>
        <taxon>Ceratitis</taxon>
        <taxon>Ceratitis</taxon>
    </lineage>
</organism>
<evidence type="ECO:0000313" key="2">
    <source>
        <dbReference type="EMBL" id="CAD6998190.1"/>
    </source>
</evidence>
<accession>A0A811UHL9</accession>
<feature type="compositionally biased region" description="Polar residues" evidence="1">
    <location>
        <begin position="36"/>
        <end position="46"/>
    </location>
</feature>
<protein>
    <submittedName>
        <fullName evidence="2">(Mediterranean fruit fly) hypothetical protein</fullName>
    </submittedName>
</protein>
<gene>
    <name evidence="2" type="ORF">CCAP1982_LOCUS6806</name>
</gene>
<feature type="region of interest" description="Disordered" evidence="1">
    <location>
        <begin position="34"/>
        <end position="74"/>
    </location>
</feature>
<comment type="caution">
    <text evidence="2">The sequence shown here is derived from an EMBL/GenBank/DDBJ whole genome shotgun (WGS) entry which is preliminary data.</text>
</comment>
<dbReference type="Proteomes" id="UP000606786">
    <property type="component" value="Unassembled WGS sequence"/>
</dbReference>
<dbReference type="AlphaFoldDB" id="A0A811UHL9"/>
<feature type="compositionally biased region" description="Polar residues" evidence="1">
    <location>
        <begin position="57"/>
        <end position="74"/>
    </location>
</feature>
<keyword evidence="3" id="KW-1185">Reference proteome</keyword>
<name>A0A811UHL9_CERCA</name>
<evidence type="ECO:0000256" key="1">
    <source>
        <dbReference type="SAM" id="MobiDB-lite"/>
    </source>
</evidence>
<dbReference type="EMBL" id="CAJHJT010000012">
    <property type="protein sequence ID" value="CAD6998190.1"/>
    <property type="molecule type" value="Genomic_DNA"/>
</dbReference>